<dbReference type="Proteomes" id="UP000594603">
    <property type="component" value="Chromosome"/>
</dbReference>
<organism evidence="1 2">
    <name type="scientific">Candidatus Sarcina troglodytae</name>
    <dbReference type="NCBI Taxonomy" id="2726954"/>
    <lineage>
        <taxon>Bacteria</taxon>
        <taxon>Bacillati</taxon>
        <taxon>Bacillota</taxon>
        <taxon>Clostridia</taxon>
        <taxon>Eubacteriales</taxon>
        <taxon>Clostridiaceae</taxon>
        <taxon>Sarcina</taxon>
    </lineage>
</organism>
<evidence type="ECO:0000313" key="2">
    <source>
        <dbReference type="Proteomes" id="UP000594603"/>
    </source>
</evidence>
<keyword evidence="2" id="KW-1185">Reference proteome</keyword>
<reference evidence="1" key="1">
    <citation type="submission" date="2020-04" db="EMBL/GenBank/DDBJ databases">
        <title>A novel bacterium ('Candidatus Sarcina troglodytae' sp. nov.) linked to a protracted, uniformly lethal epizootic among sanctuary western chimpanzees (Pan troglodytes verus) in Sierra Leone.</title>
        <authorList>
            <person name="Owens L.A."/>
            <person name="Colitti B."/>
            <person name="Hirji I."/>
            <person name="Pizaro A."/>
            <person name="Jaffe J.E."/>
            <person name="Moittie S."/>
            <person name="Bishop-Lilly K.A."/>
            <person name="Estrella L.A."/>
            <person name="Voegtly L.J."/>
            <person name="Kuhn J.H."/>
            <person name="Suen G."/>
            <person name="Deblois C.L."/>
            <person name="Dunn C."/>
            <person name="Juan-Salles C."/>
            <person name="Goldberg T.L."/>
        </authorList>
    </citation>
    <scope>NUCLEOTIDE SEQUENCE</scope>
    <source>
        <strain evidence="1">JB2</strain>
    </source>
</reference>
<name>A0ACD1BGW5_9CLOT</name>
<gene>
    <name evidence="1" type="ORF">HH195_09960</name>
</gene>
<protein>
    <submittedName>
        <fullName evidence="1">LD-carboxypeptidase</fullName>
    </submittedName>
</protein>
<accession>A0ACD1BGW5</accession>
<proteinExistence type="predicted"/>
<sequence>MLNKLKFNDTIGVISPAGYEKNNSIDYNLNQLKKLGFKIKEGKHLRKINNYFAGTDKERASDFMNMFKDPEVAAIMCYRGGYGSIRMMPYVNWDVIKNNPKIFCGFSDITLLLNYINKVSNIPTFHTPMVNSNLQDFVTQTFFLNLLTKKYTSINLKNFKNIKTFNSRNITGKICGGNLSMICSALGTPYDIDTNNKILLLEDINEPAYKIDRMLTQLLMSKKLDKCCGFILGHFTPYDINTLNLIKNILLPLNKPIILGFPSGHTYPNVSLPLGSNILIDFSQNIISIEPIFK</sequence>
<evidence type="ECO:0000313" key="1">
    <source>
        <dbReference type="EMBL" id="QPJ86562.1"/>
    </source>
</evidence>
<dbReference type="EMBL" id="CP051754">
    <property type="protein sequence ID" value="QPJ86562.1"/>
    <property type="molecule type" value="Genomic_DNA"/>
</dbReference>